<proteinExistence type="predicted"/>
<keyword evidence="2" id="KW-1185">Reference proteome</keyword>
<comment type="caution">
    <text evidence="1">The sequence shown here is derived from an EMBL/GenBank/DDBJ whole genome shotgun (WGS) entry which is preliminary data.</text>
</comment>
<accession>A0ACC8X8X5</accession>
<gene>
    <name evidence="1" type="ORF">AN396_10565</name>
</gene>
<dbReference type="EMBL" id="LJDB01000087">
    <property type="protein sequence ID" value="ONI38469.1"/>
    <property type="molecule type" value="Genomic_DNA"/>
</dbReference>
<sequence>MIRFNNSWDEILKDEFEKPYYKKLRQFLKEEYATQVIYPKPEDIFTAFKVTPYEDVKVVIIGQDPYHGNAQAHGMSFSVQPGIKVPPSLLNIYKEIHSSLGYDIPKTGYLLPWAKQGVFLLNTVLTVRASQPNSHKQKGWEIFTDDVISYLNNREKPIIFLLWGAHAQSKKALITNPQHYVLVAPHPSPYSADRGFFGCNHFKQVNEILESLGETPIDWQIKD</sequence>
<reference evidence="1" key="1">
    <citation type="submission" date="2016-08" db="EMBL/GenBank/DDBJ databases">
        <authorList>
            <person name="Ngugi D.K."/>
            <person name="Miyake S."/>
            <person name="Stingl U."/>
        </authorList>
    </citation>
    <scope>NUCLEOTIDE SEQUENCE</scope>
    <source>
        <strain evidence="1">SCG-B11WGA-EpuloA1</strain>
    </source>
</reference>
<evidence type="ECO:0000313" key="1">
    <source>
        <dbReference type="EMBL" id="ONI38469.1"/>
    </source>
</evidence>
<name>A0ACC8X8X5_9FIRM</name>
<evidence type="ECO:0000313" key="2">
    <source>
        <dbReference type="Proteomes" id="UP000188605"/>
    </source>
</evidence>
<protein>
    <submittedName>
        <fullName evidence="1">Uracil-DNA glycosylase</fullName>
    </submittedName>
</protein>
<organism evidence="1 2">
    <name type="scientific">Candidatus Epulonipiscium fishelsonii</name>
    <dbReference type="NCBI Taxonomy" id="77094"/>
    <lineage>
        <taxon>Bacteria</taxon>
        <taxon>Bacillati</taxon>
        <taxon>Bacillota</taxon>
        <taxon>Clostridia</taxon>
        <taxon>Lachnospirales</taxon>
        <taxon>Lachnospiraceae</taxon>
        <taxon>Candidatus Epulonipiscium</taxon>
    </lineage>
</organism>
<dbReference type="Proteomes" id="UP000188605">
    <property type="component" value="Unassembled WGS sequence"/>
</dbReference>